<feature type="domain" description="HPt" evidence="16">
    <location>
        <begin position="974"/>
        <end position="1076"/>
    </location>
</feature>
<evidence type="ECO:0000256" key="3">
    <source>
        <dbReference type="ARBA" id="ARBA00021495"/>
    </source>
</evidence>
<dbReference type="InterPro" id="IPR003594">
    <property type="entry name" value="HATPase_dom"/>
</dbReference>
<keyword evidence="6 17" id="KW-0418">Kinase</keyword>
<dbReference type="SUPFAM" id="SSF47226">
    <property type="entry name" value="Histidine-containing phosphotransfer domain, HPT domain"/>
    <property type="match status" value="3"/>
</dbReference>
<evidence type="ECO:0000313" key="18">
    <source>
        <dbReference type="Proteomes" id="UP000192505"/>
    </source>
</evidence>
<dbReference type="InterPro" id="IPR036890">
    <property type="entry name" value="HATPase_C_sf"/>
</dbReference>
<evidence type="ECO:0000256" key="7">
    <source>
        <dbReference type="ARBA" id="ARBA00023012"/>
    </source>
</evidence>
<evidence type="ECO:0000256" key="8">
    <source>
        <dbReference type="ARBA" id="ARBA00035100"/>
    </source>
</evidence>
<dbReference type="PROSITE" id="PS50851">
    <property type="entry name" value="CHEW"/>
    <property type="match status" value="1"/>
</dbReference>
<dbReference type="InterPro" id="IPR001789">
    <property type="entry name" value="Sig_transdc_resp-reg_receiver"/>
</dbReference>
<comment type="catalytic activity">
    <reaction evidence="1">
        <text>ATP + protein L-histidine = ADP + protein N-phospho-L-histidine.</text>
        <dbReference type="EC" id="2.7.13.3"/>
    </reaction>
</comment>
<keyword evidence="7" id="KW-0902">Two-component regulatory system</keyword>
<evidence type="ECO:0000313" key="17">
    <source>
        <dbReference type="EMBL" id="OQW87073.1"/>
    </source>
</evidence>
<dbReference type="PRINTS" id="PR00344">
    <property type="entry name" value="BCTRLSENSOR"/>
</dbReference>
<dbReference type="Gene3D" id="2.30.30.40">
    <property type="entry name" value="SH3 Domains"/>
    <property type="match status" value="1"/>
</dbReference>
<evidence type="ECO:0000259" key="14">
    <source>
        <dbReference type="PROSITE" id="PS50110"/>
    </source>
</evidence>
<dbReference type="EC" id="2.7.13.3" evidence="2"/>
<keyword evidence="5" id="KW-0808">Transferase</keyword>
<evidence type="ECO:0000256" key="10">
    <source>
        <dbReference type="PROSITE-ProRule" id="PRU00169"/>
    </source>
</evidence>
<evidence type="ECO:0000256" key="12">
    <source>
        <dbReference type="SAM" id="MobiDB-lite"/>
    </source>
</evidence>
<comment type="function">
    <text evidence="8">Involved in the transmission of sensory signals from the chemoreceptors to the flagellar motors. CheA is autophosphorylated; it can transfer its phosphate group to either CheB or CheY.</text>
</comment>
<dbReference type="FunFam" id="3.30.565.10:FF:000016">
    <property type="entry name" value="Chemotaxis protein CheA, putative"/>
    <property type="match status" value="1"/>
</dbReference>
<dbReference type="PANTHER" id="PTHR43395">
    <property type="entry name" value="SENSOR HISTIDINE KINASE CHEA"/>
    <property type="match status" value="1"/>
</dbReference>
<dbReference type="Gene3D" id="1.20.120.160">
    <property type="entry name" value="HPT domain"/>
    <property type="match status" value="3"/>
</dbReference>
<dbReference type="EMBL" id="MTEI01000011">
    <property type="protein sequence ID" value="OQW87073.1"/>
    <property type="molecule type" value="Genomic_DNA"/>
</dbReference>
<dbReference type="CDD" id="cd00088">
    <property type="entry name" value="HPT"/>
    <property type="match status" value="2"/>
</dbReference>
<dbReference type="SMART" id="SM00073">
    <property type="entry name" value="HPT"/>
    <property type="match status" value="3"/>
</dbReference>
<dbReference type="InterPro" id="IPR051315">
    <property type="entry name" value="Bact_Chemotaxis_CheA"/>
</dbReference>
<comment type="caution">
    <text evidence="17">The sequence shown here is derived from an EMBL/GenBank/DDBJ whole genome shotgun (WGS) entry which is preliminary data.</text>
</comment>
<feature type="region of interest" description="Disordered" evidence="12">
    <location>
        <begin position="946"/>
        <end position="966"/>
    </location>
</feature>
<evidence type="ECO:0000259" key="15">
    <source>
        <dbReference type="PROSITE" id="PS50851"/>
    </source>
</evidence>
<dbReference type="InterPro" id="IPR058661">
    <property type="entry name" value="FimL_2nd"/>
</dbReference>
<keyword evidence="4 10" id="KW-0597">Phosphoprotein</keyword>
<dbReference type="Pfam" id="PF26379">
    <property type="entry name" value="FimL_2nd"/>
    <property type="match status" value="1"/>
</dbReference>
<dbReference type="PROSITE" id="PS50109">
    <property type="entry name" value="HIS_KIN"/>
    <property type="match status" value="1"/>
</dbReference>
<dbReference type="InterPro" id="IPR005467">
    <property type="entry name" value="His_kinase_dom"/>
</dbReference>
<dbReference type="Pfam" id="PF02518">
    <property type="entry name" value="HATPase_c"/>
    <property type="match status" value="1"/>
</dbReference>
<organism evidence="17 18">
    <name type="scientific">Rhodoferax ferrireducens</name>
    <dbReference type="NCBI Taxonomy" id="192843"/>
    <lineage>
        <taxon>Bacteria</taxon>
        <taxon>Pseudomonadati</taxon>
        <taxon>Pseudomonadota</taxon>
        <taxon>Betaproteobacteria</taxon>
        <taxon>Burkholderiales</taxon>
        <taxon>Comamonadaceae</taxon>
        <taxon>Rhodoferax</taxon>
    </lineage>
</organism>
<dbReference type="GO" id="GO:0005737">
    <property type="term" value="C:cytoplasm"/>
    <property type="evidence" value="ECO:0007669"/>
    <property type="project" value="InterPro"/>
</dbReference>
<dbReference type="InterPro" id="IPR036641">
    <property type="entry name" value="HPT_dom_sf"/>
</dbReference>
<feature type="coiled-coil region" evidence="11">
    <location>
        <begin position="1368"/>
        <end position="1395"/>
    </location>
</feature>
<evidence type="ECO:0000256" key="4">
    <source>
        <dbReference type="ARBA" id="ARBA00022553"/>
    </source>
</evidence>
<feature type="compositionally biased region" description="Acidic residues" evidence="12">
    <location>
        <begin position="951"/>
        <end position="966"/>
    </location>
</feature>
<feature type="modified residue" description="Phosphohistidine" evidence="9">
    <location>
        <position position="1020"/>
    </location>
</feature>
<proteinExistence type="predicted"/>
<dbReference type="SUPFAM" id="SSF50341">
    <property type="entry name" value="CheW-like"/>
    <property type="match status" value="1"/>
</dbReference>
<feature type="domain" description="CheW-like" evidence="15">
    <location>
        <begin position="1662"/>
        <end position="1798"/>
    </location>
</feature>
<evidence type="ECO:0000259" key="16">
    <source>
        <dbReference type="PROSITE" id="PS50894"/>
    </source>
</evidence>
<evidence type="ECO:0000256" key="9">
    <source>
        <dbReference type="PROSITE-ProRule" id="PRU00110"/>
    </source>
</evidence>
<dbReference type="InterPro" id="IPR002545">
    <property type="entry name" value="CheW-lke_dom"/>
</dbReference>
<dbReference type="Gene3D" id="3.40.50.2300">
    <property type="match status" value="1"/>
</dbReference>
<dbReference type="SMART" id="SM00448">
    <property type="entry name" value="REC"/>
    <property type="match status" value="1"/>
</dbReference>
<dbReference type="SUPFAM" id="SSF55874">
    <property type="entry name" value="ATPase domain of HSP90 chaperone/DNA topoisomerase II/histidine kinase"/>
    <property type="match status" value="1"/>
</dbReference>
<evidence type="ECO:0000256" key="5">
    <source>
        <dbReference type="ARBA" id="ARBA00022679"/>
    </source>
</evidence>
<evidence type="ECO:0000256" key="6">
    <source>
        <dbReference type="ARBA" id="ARBA00022777"/>
    </source>
</evidence>
<dbReference type="SMART" id="SM00260">
    <property type="entry name" value="CheW"/>
    <property type="match status" value="1"/>
</dbReference>
<sequence length="1960" mass="212967">MQSAATAVDNANLEPDLGPLAWVLDELRKSLDGATQALRRFVRDAELSRGSDIAALDASHLRIARQQLHQAVGALEMVGLEVPARMLRAMEALVNKFVQRPEFCSDEAALKVERASFALTDYLAAVLKGKTLSSVALFPQYRDVLVLTGDDRIHPADLWAYDWRWIDVAVPASARPMPYDSAVRSRIDGLILHVVKTGHAPSALAMRDISLAFAANQTEINPRVWWMVCAAYFEVVAYGLCASDLYEKRAATHVLLQYRTLARGESAISERLVRDLLFFCAQAALSPEHDTPALRAVHQAYGFAVPVRVDYEKPQFGRFDPAVLAQARKRVAAATETWSTLSGGDVNRIKVAADQFGMVADLIVKLHPDNGELAAALLRAIDSVTRSGSAPATALAMEVATAVLYLEAAYEDMDPDSAQTVQRGNRLAQRLDHVLAGGQPEPLDAWMEELYRRVSDRQVMGSVVDELRTTLGEVETSLDAFFRRPDDRMCLQEVPGRLAQMRGVFSVLGLDQAALAALRMRDSVERFLISGADAPLERKAVFEKLGNSLGTLGFLIDMLGYQRELAKKLFVYDEAQGEFRSVMGRVAAAETAVAVPAEVVFVPARQPAAAPEVSLPQPVPPPPAPVPVPETKPIAAPTLTADEDDDAELRSIFLEEAREVIETGRGAVAALRADKTDMEQQTSLRRSFHTLKGSSRMVGLTEFGEAAWAMEQVFNAWLPQQLPASAELVRLSDQALQGFGQWIEAIEAHVDDPWRALPFRQAADSLRMDGVGVDLALPGVAPAEALAPETTVTPVAAPVLMVPEPLLEPMEEAQPIEDLIQPAPVVPVVAAETLPVEDVLSPAAQRADFMATQINDFSETQMVDFSETLLSNFGEFSFPAQEPAAAVATQPEPQTEELVEDLVDELVEDPLASLALPAEAMPAEPEAEEAEEAEESIELLLPEVESLTPEPEPEPEPEPGEPEVAEEQVKVIGSLRIGIPLYNVYLNEADEWSRRLLTELTEWSMELSHPVPDSAIGLAHSLAGSSATVGFMDLSELARALEHALEHTRLGLRGLPEHARLFVDAAEDIRRLLHQFAAGFLKHPDPELLLALRAVLESDLSEQVSEDIAWSEEALSEPDLDLDFGDTLAPQEPDLLEPAPEAIETAEVVEVVEEPAPALSPASPPAPETIEAHDVLDVDLFPIFEEEALELLPQLGGALRQWCARPDNLSARQEALRILHTLKGSARLAGAMRLGEMSHRMETAIEQIDADTAESNQVEPMLARLDAITDCFEQLRATPMAELVLPEEAETVPAELTPAVAELMQQPAAAAPEPAATQPPAVQATELAPAPLRRASSQTIRVKSALIDRMVDQAGEVMISRSRLASRLGQLRGSLDELTTNLARLRSQLRDIEMQSESQMQSRMAQTKDAEQGFDPLEFDRFTRVQELTRMMAESVHDVATLQRNLQQTVEGVEDDLAAQARQTRDLQRDLLRTRMVEFDSIAERLYGVVRQASKDFDKPVRLDIEGGSLEMDRGVLDRAVPAFEHILRNAVGHGIEPAAARKAAGKPDTGVITIKVEQQSNDVAVTFSDDGAGLNLARIRDKALAHGVIQADQALTDAQLANLIFISGLSTASEVSEMAGRGIGMDVVRNEVNALGGRVELTTHTGAGTEFKLVLPLTTAVNQVVLLRLGEVVMGVPANQVELVRRVPVALLHEAYTSGHFDYNGQALAFYWAGALLQLSPVSTEPHVKTAPVAIFRSAGQFVALHVDEVLGNQEVVVKNLGPQLARLPGLAGMSALASGAVVLIYNPVALAAAYGEQARAYTAAQAGVLAAGGQGGEGRADLVEALATAASQVPLVLVVDDSITVRRVTQRLLKREGYRVALAADGLQALEQLQIEKPAVVLADIEMPRMDGFDLVRNIRADDQLKDLPVIMITSRIAEKHREYARALGVDHYLGKPYPEDELIALVRGYCDATLQAK</sequence>
<dbReference type="GO" id="GO:0006935">
    <property type="term" value="P:chemotaxis"/>
    <property type="evidence" value="ECO:0007669"/>
    <property type="project" value="InterPro"/>
</dbReference>
<dbReference type="Gene3D" id="3.30.565.10">
    <property type="entry name" value="Histidine kinase-like ATPase, C-terminal domain"/>
    <property type="match status" value="1"/>
</dbReference>
<dbReference type="InterPro" id="IPR008207">
    <property type="entry name" value="Sig_transdc_His_kin_Hpt_dom"/>
</dbReference>
<dbReference type="PANTHER" id="PTHR43395:SF8">
    <property type="entry name" value="HISTIDINE KINASE"/>
    <property type="match status" value="1"/>
</dbReference>
<accession>A0A1W9KRY1</accession>
<feature type="modified residue" description="Phosphohistidine" evidence="9">
    <location>
        <position position="689"/>
    </location>
</feature>
<dbReference type="Proteomes" id="UP000192505">
    <property type="component" value="Unassembled WGS sequence"/>
</dbReference>
<dbReference type="PROSITE" id="PS50894">
    <property type="entry name" value="HPT"/>
    <property type="match status" value="3"/>
</dbReference>
<feature type="modified residue" description="Phosphohistidine" evidence="9">
    <location>
        <position position="1220"/>
    </location>
</feature>
<feature type="domain" description="HPt" evidence="16">
    <location>
        <begin position="1173"/>
        <end position="1279"/>
    </location>
</feature>
<dbReference type="SMART" id="SM00387">
    <property type="entry name" value="HATPase_c"/>
    <property type="match status" value="1"/>
</dbReference>
<feature type="domain" description="Response regulatory" evidence="14">
    <location>
        <begin position="1837"/>
        <end position="1953"/>
    </location>
</feature>
<reference evidence="17 18" key="1">
    <citation type="submission" date="2017-01" db="EMBL/GenBank/DDBJ databases">
        <title>Novel large sulfur bacteria in the metagenomes of groundwater-fed chemosynthetic microbial mats in the Lake Huron basin.</title>
        <authorList>
            <person name="Sharrar A.M."/>
            <person name="Flood B.E."/>
            <person name="Bailey J.V."/>
            <person name="Jones D.S."/>
            <person name="Biddanda B."/>
            <person name="Ruberg S.A."/>
            <person name="Marcus D.N."/>
            <person name="Dick G.J."/>
        </authorList>
    </citation>
    <scope>NUCLEOTIDE SEQUENCE [LARGE SCALE GENOMIC DNA]</scope>
    <source>
        <strain evidence="17">A7</strain>
    </source>
</reference>
<keyword evidence="11" id="KW-0175">Coiled coil</keyword>
<dbReference type="GO" id="GO:0000155">
    <property type="term" value="F:phosphorelay sensor kinase activity"/>
    <property type="evidence" value="ECO:0007669"/>
    <property type="project" value="InterPro"/>
</dbReference>
<gene>
    <name evidence="17" type="ORF">BWK72_15180</name>
</gene>
<feature type="domain" description="Histidine kinase" evidence="13">
    <location>
        <begin position="1427"/>
        <end position="1660"/>
    </location>
</feature>
<dbReference type="PROSITE" id="PS50110">
    <property type="entry name" value="RESPONSE_REGULATORY"/>
    <property type="match status" value="1"/>
</dbReference>
<dbReference type="Pfam" id="PF00072">
    <property type="entry name" value="Response_reg"/>
    <property type="match status" value="1"/>
</dbReference>
<dbReference type="InterPro" id="IPR011006">
    <property type="entry name" value="CheY-like_superfamily"/>
</dbReference>
<evidence type="ECO:0000256" key="1">
    <source>
        <dbReference type="ARBA" id="ARBA00000085"/>
    </source>
</evidence>
<dbReference type="InterPro" id="IPR004105">
    <property type="entry name" value="CheA-like_dim"/>
</dbReference>
<evidence type="ECO:0000256" key="2">
    <source>
        <dbReference type="ARBA" id="ARBA00012438"/>
    </source>
</evidence>
<dbReference type="Pfam" id="PF02895">
    <property type="entry name" value="H-kinase_dim"/>
    <property type="match status" value="1"/>
</dbReference>
<dbReference type="CDD" id="cd17546">
    <property type="entry name" value="REC_hyHK_CKI1_RcsC-like"/>
    <property type="match status" value="1"/>
</dbReference>
<evidence type="ECO:0000259" key="13">
    <source>
        <dbReference type="PROSITE" id="PS50109"/>
    </source>
</evidence>
<feature type="modified residue" description="4-aspartylphosphate" evidence="10">
    <location>
        <position position="1886"/>
    </location>
</feature>
<dbReference type="SMART" id="SM01231">
    <property type="entry name" value="H-kinase_dim"/>
    <property type="match status" value="1"/>
</dbReference>
<evidence type="ECO:0000256" key="11">
    <source>
        <dbReference type="SAM" id="Coils"/>
    </source>
</evidence>
<protein>
    <recommendedName>
        <fullName evidence="3">Chemotaxis protein CheA</fullName>
        <ecNumber evidence="2">2.7.13.3</ecNumber>
    </recommendedName>
</protein>
<name>A0A1W9KRY1_9BURK</name>
<dbReference type="Pfam" id="PF01584">
    <property type="entry name" value="CheW"/>
    <property type="match status" value="1"/>
</dbReference>
<dbReference type="InterPro" id="IPR036061">
    <property type="entry name" value="CheW-like_dom_sf"/>
</dbReference>
<dbReference type="Pfam" id="PF01627">
    <property type="entry name" value="Hpt"/>
    <property type="match status" value="3"/>
</dbReference>
<dbReference type="InterPro" id="IPR004358">
    <property type="entry name" value="Sig_transdc_His_kin-like_C"/>
</dbReference>
<feature type="domain" description="HPt" evidence="16">
    <location>
        <begin position="642"/>
        <end position="746"/>
    </location>
</feature>
<dbReference type="SUPFAM" id="SSF52172">
    <property type="entry name" value="CheY-like"/>
    <property type="match status" value="1"/>
</dbReference>